<feature type="compositionally biased region" description="Basic and acidic residues" evidence="1">
    <location>
        <begin position="115"/>
        <end position="139"/>
    </location>
</feature>
<dbReference type="AlphaFoldDB" id="A0A6A4VHM7"/>
<dbReference type="OrthoDB" id="10261563at2759"/>
<evidence type="ECO:0000313" key="2">
    <source>
        <dbReference type="EMBL" id="KAF0288961.1"/>
    </source>
</evidence>
<comment type="caution">
    <text evidence="2">The sequence shown here is derived from an EMBL/GenBank/DDBJ whole genome shotgun (WGS) entry which is preliminary data.</text>
</comment>
<name>A0A6A4VHM7_AMPAM</name>
<protein>
    <submittedName>
        <fullName evidence="2">Uncharacterized protein</fullName>
    </submittedName>
</protein>
<evidence type="ECO:0000256" key="1">
    <source>
        <dbReference type="SAM" id="MobiDB-lite"/>
    </source>
</evidence>
<proteinExistence type="predicted"/>
<feature type="compositionally biased region" description="Basic and acidic residues" evidence="1">
    <location>
        <begin position="48"/>
        <end position="70"/>
    </location>
</feature>
<gene>
    <name evidence="2" type="ORF">FJT64_012708</name>
</gene>
<reference evidence="2 3" key="1">
    <citation type="submission" date="2019-07" db="EMBL/GenBank/DDBJ databases">
        <title>Draft genome assembly of a fouling barnacle, Amphibalanus amphitrite (Darwin, 1854): The first reference genome for Thecostraca.</title>
        <authorList>
            <person name="Kim W."/>
        </authorList>
    </citation>
    <scope>NUCLEOTIDE SEQUENCE [LARGE SCALE GENOMIC DNA]</scope>
    <source>
        <strain evidence="2">SNU_AA5</strain>
        <tissue evidence="2">Soma without cirri and trophi</tissue>
    </source>
</reference>
<feature type="region of interest" description="Disordered" evidence="1">
    <location>
        <begin position="1"/>
        <end position="74"/>
    </location>
</feature>
<sequence>MAEKKTKKRKKLAPSEDVGDDPPAKAGKTLDTGDAQTLAGAVPIPDNMLKKQTDAQKEKQKKIAEANKALKREKRKNRISKADFPLVLEYAVSVRGAARGRLADEMRAVVEARDRWPSLRAEGQTREQAREAIGRDKPTKRAYRRARSVLQSLDDDE</sequence>
<feature type="region of interest" description="Disordered" evidence="1">
    <location>
        <begin position="115"/>
        <end position="157"/>
    </location>
</feature>
<dbReference type="Proteomes" id="UP000440578">
    <property type="component" value="Unassembled WGS sequence"/>
</dbReference>
<organism evidence="2 3">
    <name type="scientific">Amphibalanus amphitrite</name>
    <name type="common">Striped barnacle</name>
    <name type="synonym">Balanus amphitrite</name>
    <dbReference type="NCBI Taxonomy" id="1232801"/>
    <lineage>
        <taxon>Eukaryota</taxon>
        <taxon>Metazoa</taxon>
        <taxon>Ecdysozoa</taxon>
        <taxon>Arthropoda</taxon>
        <taxon>Crustacea</taxon>
        <taxon>Multicrustacea</taxon>
        <taxon>Cirripedia</taxon>
        <taxon>Thoracica</taxon>
        <taxon>Thoracicalcarea</taxon>
        <taxon>Balanomorpha</taxon>
        <taxon>Balanoidea</taxon>
        <taxon>Balanidae</taxon>
        <taxon>Amphibalaninae</taxon>
        <taxon>Amphibalanus</taxon>
    </lineage>
</organism>
<accession>A0A6A4VHM7</accession>
<keyword evidence="3" id="KW-1185">Reference proteome</keyword>
<dbReference type="EMBL" id="VIIS01002072">
    <property type="protein sequence ID" value="KAF0288961.1"/>
    <property type="molecule type" value="Genomic_DNA"/>
</dbReference>
<evidence type="ECO:0000313" key="3">
    <source>
        <dbReference type="Proteomes" id="UP000440578"/>
    </source>
</evidence>
<feature type="compositionally biased region" description="Basic residues" evidence="1">
    <location>
        <begin position="1"/>
        <end position="12"/>
    </location>
</feature>